<dbReference type="EMBL" id="JACJID010000001">
    <property type="protein sequence ID" value="MBA8923847.1"/>
    <property type="molecule type" value="Genomic_DNA"/>
</dbReference>
<dbReference type="InterPro" id="IPR048284">
    <property type="entry name" value="EryCIII-like_N"/>
</dbReference>
<dbReference type="Pfam" id="PF21036">
    <property type="entry name" value="EryCIII-like_N"/>
    <property type="match status" value="1"/>
</dbReference>
<evidence type="ECO:0000256" key="3">
    <source>
        <dbReference type="ARBA" id="ARBA00022679"/>
    </source>
</evidence>
<keyword evidence="2" id="KW-0328">Glycosyltransferase</keyword>
<evidence type="ECO:0000256" key="1">
    <source>
        <dbReference type="ARBA" id="ARBA00006962"/>
    </source>
</evidence>
<dbReference type="RefSeq" id="WP_182836416.1">
    <property type="nucleotide sequence ID" value="NZ_BAAABQ010000065.1"/>
</dbReference>
<evidence type="ECO:0000259" key="4">
    <source>
        <dbReference type="Pfam" id="PF06722"/>
    </source>
</evidence>
<dbReference type="Pfam" id="PF06722">
    <property type="entry name" value="EryCIII-like_C"/>
    <property type="match status" value="1"/>
</dbReference>
<evidence type="ECO:0000259" key="5">
    <source>
        <dbReference type="Pfam" id="PF21036"/>
    </source>
</evidence>
<keyword evidence="3" id="KW-0808">Transferase</keyword>
<accession>A0ABR6BAH6</accession>
<dbReference type="InterPro" id="IPR050426">
    <property type="entry name" value="Glycosyltransferase_28"/>
</dbReference>
<keyword evidence="7" id="KW-1185">Reference proteome</keyword>
<dbReference type="Proteomes" id="UP000517916">
    <property type="component" value="Unassembled WGS sequence"/>
</dbReference>
<sequence length="432" mass="46530">MRVLIATSSWPAHYFPMVPVGWALRAAGHEVRVLCAPRMTTVVENSGLSPVPLLDNGDPLFWSRVFHQKRVLAGTAEDNGLPLLHPLTGQPMARPDEFDFAAYQRGNQKEQGALWWETTQQIGAFVDAWKPQLVIHDMMCEDGPVCAIVAGAPAVLALWGLVGTHEPNPTLDLVPAYSNLFFDVIGVRERGRQFISTVLDPCPKSLAPPTEADRLTVRFVPYNGPGAAPAWAVQPPPRRRVALTWGSTSGRHGPKAFILPEILASLADLDAEIAVVIRPADVAMLGNRLPRNATVLPQCPLAELLPSCDAIVHHGGAGVVMTSLACGTPQLTVAYEEEQRANGDRVAAGGAGRSIRAAGVDGDTIRAELDRLLADTDARAAALRLRDEIAANPSPAQLVGELERLAEQGAPPAVIDWDRAREIERRLARAKS</sequence>
<protein>
    <submittedName>
        <fullName evidence="6">UDP:flavonoid glycosyltransferase YjiC (YdhE family)</fullName>
    </submittedName>
</protein>
<feature type="domain" description="Erythromycin biosynthesis protein CIII-like N-terminal" evidence="5">
    <location>
        <begin position="118"/>
        <end position="246"/>
    </location>
</feature>
<name>A0ABR6BAH6_9PSEU</name>
<dbReference type="Gene3D" id="3.40.50.2000">
    <property type="entry name" value="Glycogen Phosphorylase B"/>
    <property type="match status" value="2"/>
</dbReference>
<dbReference type="InterPro" id="IPR002213">
    <property type="entry name" value="UDP_glucos_trans"/>
</dbReference>
<comment type="caution">
    <text evidence="6">The sequence shown here is derived from an EMBL/GenBank/DDBJ whole genome shotgun (WGS) entry which is preliminary data.</text>
</comment>
<dbReference type="SUPFAM" id="SSF53756">
    <property type="entry name" value="UDP-Glycosyltransferase/glycogen phosphorylase"/>
    <property type="match status" value="1"/>
</dbReference>
<dbReference type="PANTHER" id="PTHR48050">
    <property type="entry name" value="STEROL 3-BETA-GLUCOSYLTRANSFERASE"/>
    <property type="match status" value="1"/>
</dbReference>
<comment type="similarity">
    <text evidence="1">Belongs to the glycosyltransferase 28 family.</text>
</comment>
<reference evidence="6 7" key="1">
    <citation type="submission" date="2020-08" db="EMBL/GenBank/DDBJ databases">
        <title>Genomic Encyclopedia of Archaeal and Bacterial Type Strains, Phase II (KMG-II): from individual species to whole genera.</title>
        <authorList>
            <person name="Goeker M."/>
        </authorList>
    </citation>
    <scope>NUCLEOTIDE SEQUENCE [LARGE SCALE GENOMIC DNA]</scope>
    <source>
        <strain evidence="6 7">DSM 43850</strain>
    </source>
</reference>
<dbReference type="CDD" id="cd03784">
    <property type="entry name" value="GT1_Gtf-like"/>
    <property type="match status" value="1"/>
</dbReference>
<evidence type="ECO:0000313" key="6">
    <source>
        <dbReference type="EMBL" id="MBA8923847.1"/>
    </source>
</evidence>
<evidence type="ECO:0000313" key="7">
    <source>
        <dbReference type="Proteomes" id="UP000517916"/>
    </source>
</evidence>
<evidence type="ECO:0000256" key="2">
    <source>
        <dbReference type="ARBA" id="ARBA00022676"/>
    </source>
</evidence>
<dbReference type="InterPro" id="IPR010610">
    <property type="entry name" value="EryCIII-like_C"/>
</dbReference>
<dbReference type="PANTHER" id="PTHR48050:SF13">
    <property type="entry name" value="STEROL 3-BETA-GLUCOSYLTRANSFERASE UGT80A2"/>
    <property type="match status" value="1"/>
</dbReference>
<proteinExistence type="inferred from homology"/>
<gene>
    <name evidence="6" type="ORF">BC739_001044</name>
</gene>
<feature type="domain" description="Erythromycin biosynthesis protein CIII-like C-terminal" evidence="4">
    <location>
        <begin position="261"/>
        <end position="405"/>
    </location>
</feature>
<organism evidence="6 7">
    <name type="scientific">Kutzneria viridogrisea</name>
    <dbReference type="NCBI Taxonomy" id="47990"/>
    <lineage>
        <taxon>Bacteria</taxon>
        <taxon>Bacillati</taxon>
        <taxon>Actinomycetota</taxon>
        <taxon>Actinomycetes</taxon>
        <taxon>Pseudonocardiales</taxon>
        <taxon>Pseudonocardiaceae</taxon>
        <taxon>Kutzneria</taxon>
    </lineage>
</organism>